<reference evidence="3" key="1">
    <citation type="submission" date="2016-10" db="EMBL/GenBank/DDBJ databases">
        <authorList>
            <person name="Varghese N."/>
            <person name="Submissions S."/>
        </authorList>
    </citation>
    <scope>NUCLEOTIDE SEQUENCE [LARGE SCALE GENOMIC DNA]</scope>
    <source>
        <strain evidence="3">DSM 16089</strain>
    </source>
</reference>
<feature type="transmembrane region" description="Helical" evidence="1">
    <location>
        <begin position="12"/>
        <end position="34"/>
    </location>
</feature>
<dbReference type="AlphaFoldDB" id="A0A1H4IUM6"/>
<evidence type="ECO:0000313" key="2">
    <source>
        <dbReference type="EMBL" id="SEB37784.1"/>
    </source>
</evidence>
<evidence type="ECO:0000313" key="3">
    <source>
        <dbReference type="Proteomes" id="UP000183750"/>
    </source>
</evidence>
<organism evidence="2 3">
    <name type="scientific">Microbacterium hydrocarbonoxydans</name>
    <dbReference type="NCBI Taxonomy" id="273678"/>
    <lineage>
        <taxon>Bacteria</taxon>
        <taxon>Bacillati</taxon>
        <taxon>Actinomycetota</taxon>
        <taxon>Actinomycetes</taxon>
        <taxon>Micrococcales</taxon>
        <taxon>Microbacteriaceae</taxon>
        <taxon>Microbacterium</taxon>
    </lineage>
</organism>
<proteinExistence type="predicted"/>
<evidence type="ECO:0000256" key="1">
    <source>
        <dbReference type="SAM" id="Phobius"/>
    </source>
</evidence>
<keyword evidence="1" id="KW-0472">Membrane</keyword>
<dbReference type="Proteomes" id="UP000183750">
    <property type="component" value="Unassembled WGS sequence"/>
</dbReference>
<keyword evidence="3" id="KW-1185">Reference proteome</keyword>
<keyword evidence="1" id="KW-1133">Transmembrane helix</keyword>
<feature type="transmembrane region" description="Helical" evidence="1">
    <location>
        <begin position="84"/>
        <end position="102"/>
    </location>
</feature>
<dbReference type="EMBL" id="FNSQ01000005">
    <property type="protein sequence ID" value="SEB37784.1"/>
    <property type="molecule type" value="Genomic_DNA"/>
</dbReference>
<gene>
    <name evidence="2" type="ORF">SAMN04489807_0303</name>
</gene>
<dbReference type="Pfam" id="PF19650">
    <property type="entry name" value="DUF6153"/>
    <property type="match status" value="1"/>
</dbReference>
<protein>
    <submittedName>
        <fullName evidence="2">Uncharacterized protein</fullName>
    </submittedName>
</protein>
<dbReference type="OrthoDB" id="5073774at2"/>
<sequence>MTIARRVQDQRTLTRTLLTVVAVAFSVIFGLLAMHSMNTHTMPSGHSETIAVAPAHADAHPAHASGDAAAVVEAGCATCSDDHGMAWMACVLALLIVVVLLARPSAWWRAVAHSLGTPVSRLHLRDALHPLRPPSLTVLCISRT</sequence>
<dbReference type="RefSeq" id="WP_067121011.1">
    <property type="nucleotide sequence ID" value="NZ_FNSQ01000005.1"/>
</dbReference>
<accession>A0A1H4IUM6</accession>
<dbReference type="InterPro" id="IPR046151">
    <property type="entry name" value="DUF6153"/>
</dbReference>
<keyword evidence="1" id="KW-0812">Transmembrane</keyword>
<name>A0A1H4IUM6_9MICO</name>